<reference evidence="2 4" key="1">
    <citation type="submission" date="2016-10" db="EMBL/GenBank/DDBJ databases">
        <title>Draft genome sequences of four alkaliphilic bacteria belonging to the Anaerobacillus genus.</title>
        <authorList>
            <person name="Bassil N.M."/>
            <person name="Lloyd J.R."/>
        </authorList>
    </citation>
    <scope>NUCLEOTIDE SEQUENCE [LARGE SCALE GENOMIC DNA]</scope>
    <source>
        <strain evidence="2 4">NB2006</strain>
    </source>
</reference>
<dbReference type="HAMAP" id="MF_02200">
    <property type="entry name" value="NapD"/>
    <property type="match status" value="1"/>
</dbReference>
<comment type="function">
    <text evidence="1">Chaperone for NapA, the catalytic subunit of the periplasmic nitrate reductase. It binds directly and specifically to the twin-arginine signal peptide of NapA, preventing premature interaction with the Tat translocase and premature export.</text>
</comment>
<gene>
    <name evidence="1" type="primary">napD</name>
    <name evidence="3" type="ORF">AWH56_024340</name>
    <name evidence="2" type="ORF">AWH56_16830</name>
</gene>
<dbReference type="GO" id="GO:0005737">
    <property type="term" value="C:cytoplasm"/>
    <property type="evidence" value="ECO:0007669"/>
    <property type="project" value="UniProtKB-SubCell"/>
</dbReference>
<evidence type="ECO:0000313" key="3">
    <source>
        <dbReference type="EMBL" id="QOY35752.1"/>
    </source>
</evidence>
<dbReference type="AlphaFoldDB" id="A0A1S2LF51"/>
<proteinExistence type="inferred from homology"/>
<evidence type="ECO:0000313" key="4">
    <source>
        <dbReference type="Proteomes" id="UP000180175"/>
    </source>
</evidence>
<name>A0A1S2LF51_9BACI</name>
<accession>A0A1S2LF51</accession>
<dbReference type="Gene3D" id="3.30.70.920">
    <property type="match status" value="1"/>
</dbReference>
<dbReference type="GO" id="GO:0005048">
    <property type="term" value="F:signal sequence binding"/>
    <property type="evidence" value="ECO:0007669"/>
    <property type="project" value="UniProtKB-UniRule"/>
</dbReference>
<dbReference type="KEGG" id="aia:AWH56_024340"/>
<dbReference type="EMBL" id="LQXD01000146">
    <property type="protein sequence ID" value="OIJ10683.1"/>
    <property type="molecule type" value="Genomic_DNA"/>
</dbReference>
<reference evidence="3 4" key="3">
    <citation type="journal article" date="2019" name="Int. J. Syst. Evol. Microbiol.">
        <title>Anaerobacillus isosaccharinicus sp. nov., an alkaliphilic bacterium which degrades isosaccharinic acid.</title>
        <authorList>
            <person name="Bassil N.M."/>
            <person name="Lloyd J.R."/>
        </authorList>
    </citation>
    <scope>NUCLEOTIDE SEQUENCE [LARGE SCALE GENOMIC DNA]</scope>
    <source>
        <strain evidence="3 4">NB2006</strain>
    </source>
</reference>
<dbReference type="InterPro" id="IPR005623">
    <property type="entry name" value="Chaperone_NapD_NO3_reduct"/>
</dbReference>
<organism evidence="2 4">
    <name type="scientific">Anaerobacillus isosaccharinicus</name>
    <dbReference type="NCBI Taxonomy" id="1532552"/>
    <lineage>
        <taxon>Bacteria</taxon>
        <taxon>Bacillati</taxon>
        <taxon>Bacillota</taxon>
        <taxon>Bacilli</taxon>
        <taxon>Bacillales</taxon>
        <taxon>Bacillaceae</taxon>
        <taxon>Anaerobacillus</taxon>
    </lineage>
</organism>
<comment type="subunit">
    <text evidence="1">Interacts with the cytoplasmic NapA precursor.</text>
</comment>
<comment type="subcellular location">
    <subcellularLocation>
        <location evidence="1">Cytoplasm</location>
    </subcellularLocation>
</comment>
<dbReference type="EMBL" id="CP063356">
    <property type="protein sequence ID" value="QOY35752.1"/>
    <property type="molecule type" value="Genomic_DNA"/>
</dbReference>
<sequence>MVISGFMLITVKGKTDAVIEQLQKLPGVEVHHIEQEVKVVLTLEADSVDESYRIGEAFKEIDGIVSICLAYTNFEDDEAMQHQAVIQQ</sequence>
<reference evidence="3" key="4">
    <citation type="submission" date="2020-10" db="EMBL/GenBank/DDBJ databases">
        <authorList>
            <person name="Bassil N.M."/>
            <person name="Lloyd J.R."/>
        </authorList>
    </citation>
    <scope>NUCLEOTIDE SEQUENCE</scope>
    <source>
        <strain evidence="3">NB2006</strain>
    </source>
</reference>
<protein>
    <recommendedName>
        <fullName evidence="1">Chaperone NapD</fullName>
    </recommendedName>
    <alternativeName>
        <fullName evidence="1">NapA signal peptide-binding chaperone NapD</fullName>
    </alternativeName>
</protein>
<keyword evidence="4" id="KW-1185">Reference proteome</keyword>
<keyword evidence="1" id="KW-0143">Chaperone</keyword>
<dbReference type="RefSeq" id="WP_071318163.1">
    <property type="nucleotide sequence ID" value="NZ_CP063356.2"/>
</dbReference>
<evidence type="ECO:0000256" key="1">
    <source>
        <dbReference type="HAMAP-Rule" id="MF_02200"/>
    </source>
</evidence>
<comment type="similarity">
    <text evidence="1">Belongs to the NapD family.</text>
</comment>
<evidence type="ECO:0000313" key="2">
    <source>
        <dbReference type="EMBL" id="OIJ10683.1"/>
    </source>
</evidence>
<reference evidence="3 4" key="2">
    <citation type="journal article" date="2017" name="Genome Announc.">
        <title>Draft Genome Sequences of Four Alkaliphilic Bacteria Belonging to the Anaerobacillus Genus.</title>
        <authorList>
            <person name="Bassil N.M."/>
            <person name="Lloyd J.R."/>
        </authorList>
    </citation>
    <scope>NUCLEOTIDE SEQUENCE [LARGE SCALE GENOMIC DNA]</scope>
    <source>
        <strain evidence="3 4">NB2006</strain>
    </source>
</reference>
<dbReference type="Pfam" id="PF03927">
    <property type="entry name" value="NapD"/>
    <property type="match status" value="1"/>
</dbReference>
<dbReference type="GO" id="GO:0051224">
    <property type="term" value="P:negative regulation of protein transport"/>
    <property type="evidence" value="ECO:0007669"/>
    <property type="project" value="UniProtKB-UniRule"/>
</dbReference>
<dbReference type="OrthoDB" id="2885067at2"/>
<keyword evidence="1" id="KW-0963">Cytoplasm</keyword>
<dbReference type="Proteomes" id="UP000180175">
    <property type="component" value="Chromosome"/>
</dbReference>